<evidence type="ECO:0000256" key="4">
    <source>
        <dbReference type="ARBA" id="ARBA00023002"/>
    </source>
</evidence>
<proteinExistence type="predicted"/>
<comment type="cofactor">
    <cofactor evidence="1">
        <name>L-ascorbate</name>
        <dbReference type="ChEBI" id="CHEBI:38290"/>
    </cofactor>
</comment>
<organism evidence="8 9">
    <name type="scientific">Marasmius crinis-equi</name>
    <dbReference type="NCBI Taxonomy" id="585013"/>
    <lineage>
        <taxon>Eukaryota</taxon>
        <taxon>Fungi</taxon>
        <taxon>Dikarya</taxon>
        <taxon>Basidiomycota</taxon>
        <taxon>Agaricomycotina</taxon>
        <taxon>Agaricomycetes</taxon>
        <taxon>Agaricomycetidae</taxon>
        <taxon>Agaricales</taxon>
        <taxon>Marasmiineae</taxon>
        <taxon>Marasmiaceae</taxon>
        <taxon>Marasmius</taxon>
    </lineage>
</organism>
<dbReference type="PANTHER" id="PTHR10869:SF241">
    <property type="entry name" value="FE2OG DIOXYGENASE DOMAIN-CONTAINING PROTEIN"/>
    <property type="match status" value="1"/>
</dbReference>
<dbReference type="Proteomes" id="UP001465976">
    <property type="component" value="Unassembled WGS sequence"/>
</dbReference>
<reference evidence="8 9" key="1">
    <citation type="submission" date="2024-02" db="EMBL/GenBank/DDBJ databases">
        <title>A draft genome for the cacao thread blight pathogen Marasmius crinis-equi.</title>
        <authorList>
            <person name="Cohen S.P."/>
            <person name="Baruah I.K."/>
            <person name="Amoako-Attah I."/>
            <person name="Bukari Y."/>
            <person name="Meinhardt L.W."/>
            <person name="Bailey B.A."/>
        </authorList>
    </citation>
    <scope>NUCLEOTIDE SEQUENCE [LARGE SCALE GENOMIC DNA]</scope>
    <source>
        <strain evidence="8 9">GH-76</strain>
    </source>
</reference>
<evidence type="ECO:0000259" key="7">
    <source>
        <dbReference type="SMART" id="SM00702"/>
    </source>
</evidence>
<comment type="caution">
    <text evidence="8">The sequence shown here is derived from an EMBL/GenBank/DDBJ whole genome shotgun (WGS) entry which is preliminary data.</text>
</comment>
<evidence type="ECO:0000313" key="9">
    <source>
        <dbReference type="Proteomes" id="UP001465976"/>
    </source>
</evidence>
<sequence length="293" mass="32643">MYPTIDFASTPLAPCYAGFYAKVLDDVFTPAECAELITLAASQAGGWQPAGLSTREEKQTVHRDFRNSERTLVIDEIVSKRIYDRLRPLVEEIAVIAPKGPWAGITGKIGRKQGPTWELDTDRAFPLLLLDCSSVNPRLSFLRYGPGHYFKPHCDGLNELKDGLLKSFVTLHLYLTDDTTVSKDGKFFTCHSEEESDNAEVVDTPYDSTASPANESGSAHAPSIGGSHESRQSLTGGATRFWSPNKKDFLDVEPKIGRVLVFQQRMLIHSGEEVTSGMKYTMRGDFMFREIRQ</sequence>
<keyword evidence="2" id="KW-0479">Metal-binding</keyword>
<evidence type="ECO:0000256" key="2">
    <source>
        <dbReference type="ARBA" id="ARBA00022723"/>
    </source>
</evidence>
<name>A0ABR3EWV1_9AGAR</name>
<dbReference type="EMBL" id="JBAHYK010001630">
    <property type="protein sequence ID" value="KAL0567277.1"/>
    <property type="molecule type" value="Genomic_DNA"/>
</dbReference>
<evidence type="ECO:0000256" key="5">
    <source>
        <dbReference type="ARBA" id="ARBA00023004"/>
    </source>
</evidence>
<keyword evidence="5" id="KW-0408">Iron</keyword>
<evidence type="ECO:0000256" key="1">
    <source>
        <dbReference type="ARBA" id="ARBA00001961"/>
    </source>
</evidence>
<evidence type="ECO:0000256" key="3">
    <source>
        <dbReference type="ARBA" id="ARBA00022964"/>
    </source>
</evidence>
<feature type="region of interest" description="Disordered" evidence="6">
    <location>
        <begin position="198"/>
        <end position="239"/>
    </location>
</feature>
<evidence type="ECO:0000256" key="6">
    <source>
        <dbReference type="SAM" id="MobiDB-lite"/>
    </source>
</evidence>
<dbReference type="SMART" id="SM00702">
    <property type="entry name" value="P4Hc"/>
    <property type="match status" value="1"/>
</dbReference>
<evidence type="ECO:0000313" key="8">
    <source>
        <dbReference type="EMBL" id="KAL0567277.1"/>
    </source>
</evidence>
<gene>
    <name evidence="8" type="ORF">V5O48_014720</name>
</gene>
<feature type="domain" description="Prolyl 4-hydroxylase alpha subunit" evidence="7">
    <location>
        <begin position="19"/>
        <end position="287"/>
    </location>
</feature>
<accession>A0ABR3EWV1</accession>
<protein>
    <recommendedName>
        <fullName evidence="7">Prolyl 4-hydroxylase alpha subunit domain-containing protein</fullName>
    </recommendedName>
</protein>
<keyword evidence="3" id="KW-0223">Dioxygenase</keyword>
<dbReference type="Gene3D" id="2.60.120.620">
    <property type="entry name" value="q2cbj1_9rhob like domain"/>
    <property type="match status" value="1"/>
</dbReference>
<dbReference type="InterPro" id="IPR045054">
    <property type="entry name" value="P4HA-like"/>
</dbReference>
<keyword evidence="4" id="KW-0560">Oxidoreductase</keyword>
<feature type="compositionally biased region" description="Polar residues" evidence="6">
    <location>
        <begin position="206"/>
        <end position="217"/>
    </location>
</feature>
<dbReference type="PANTHER" id="PTHR10869">
    <property type="entry name" value="PROLYL 4-HYDROXYLASE ALPHA SUBUNIT"/>
    <property type="match status" value="1"/>
</dbReference>
<keyword evidence="9" id="KW-1185">Reference proteome</keyword>
<dbReference type="InterPro" id="IPR006620">
    <property type="entry name" value="Pro_4_hyd_alph"/>
</dbReference>